<dbReference type="Pfam" id="PF05593">
    <property type="entry name" value="RHS_repeat"/>
    <property type="match status" value="1"/>
</dbReference>
<evidence type="ECO:0000313" key="4">
    <source>
        <dbReference type="Proteomes" id="UP001197214"/>
    </source>
</evidence>
<proteinExistence type="predicted"/>
<feature type="chain" id="PRO_5045328836" description="RHS repeat protein" evidence="2">
    <location>
        <begin position="18"/>
        <end position="120"/>
    </location>
</feature>
<organism evidence="3 4">
    <name type="scientific">Stakelama flava</name>
    <dbReference type="NCBI Taxonomy" id="2860338"/>
    <lineage>
        <taxon>Bacteria</taxon>
        <taxon>Pseudomonadati</taxon>
        <taxon>Pseudomonadota</taxon>
        <taxon>Alphaproteobacteria</taxon>
        <taxon>Sphingomonadales</taxon>
        <taxon>Sphingomonadaceae</taxon>
        <taxon>Stakelama</taxon>
    </lineage>
</organism>
<dbReference type="Proteomes" id="UP001197214">
    <property type="component" value="Unassembled WGS sequence"/>
</dbReference>
<evidence type="ECO:0008006" key="5">
    <source>
        <dbReference type="Google" id="ProtNLM"/>
    </source>
</evidence>
<evidence type="ECO:0000256" key="2">
    <source>
        <dbReference type="SAM" id="SignalP"/>
    </source>
</evidence>
<protein>
    <recommendedName>
        <fullName evidence="5">RHS repeat protein</fullName>
    </recommendedName>
</protein>
<feature type="region of interest" description="Disordered" evidence="1">
    <location>
        <begin position="100"/>
        <end position="120"/>
    </location>
</feature>
<evidence type="ECO:0000313" key="3">
    <source>
        <dbReference type="EMBL" id="MBW4331656.1"/>
    </source>
</evidence>
<keyword evidence="4" id="KW-1185">Reference proteome</keyword>
<reference evidence="3 4" key="1">
    <citation type="submission" date="2021-07" db="EMBL/GenBank/DDBJ databases">
        <title>Stakelama flava sp. nov., a novel endophytic bacterium isolated from branch of Kandelia candel.</title>
        <authorList>
            <person name="Tuo L."/>
        </authorList>
    </citation>
    <scope>NUCLEOTIDE SEQUENCE [LARGE SCALE GENOMIC DNA]</scope>
    <source>
        <strain evidence="3 4">CBK3Z-3</strain>
    </source>
</reference>
<dbReference type="RefSeq" id="WP_219238773.1">
    <property type="nucleotide sequence ID" value="NZ_JAHWZX010000011.1"/>
</dbReference>
<evidence type="ECO:0000256" key="1">
    <source>
        <dbReference type="SAM" id="MobiDB-lite"/>
    </source>
</evidence>
<feature type="signal peptide" evidence="2">
    <location>
        <begin position="1"/>
        <end position="17"/>
    </location>
</feature>
<dbReference type="InterPro" id="IPR031325">
    <property type="entry name" value="RHS_repeat"/>
</dbReference>
<accession>A0ABS6XND1</accession>
<dbReference type="EMBL" id="JAHWZX010000011">
    <property type="protein sequence ID" value="MBW4331656.1"/>
    <property type="molecule type" value="Genomic_DNA"/>
</dbReference>
<keyword evidence="2" id="KW-0732">Signal</keyword>
<gene>
    <name evidence="3" type="ORF">KY084_12325</name>
</gene>
<name>A0ABS6XND1_9SPHN</name>
<comment type="caution">
    <text evidence="3">The sequence shown here is derived from an EMBL/GenBank/DDBJ whole genome shotgun (WGS) entry which is preliminary data.</text>
</comment>
<sequence length="120" mass="12524">MAGGLAIALTSVSSAFAAETVTYTYDARGRLVKVEHSGAVNNNVKTEYSHDKADHRANVKITGVAGDPAVAAGIHNQDSPAVGTPVGVLLQFTQILEQTRPVPVPTDPRPPRGLGLAERV</sequence>